<dbReference type="AlphaFoldDB" id="A0A4Y2CDU0"/>
<dbReference type="EMBL" id="BGPR01000180">
    <property type="protein sequence ID" value="GBM02503.1"/>
    <property type="molecule type" value="Genomic_DNA"/>
</dbReference>
<comment type="caution">
    <text evidence="1">The sequence shown here is derived from an EMBL/GenBank/DDBJ whole genome shotgun (WGS) entry which is preliminary data.</text>
</comment>
<accession>A0A4Y2CDU0</accession>
<dbReference type="Proteomes" id="UP000499080">
    <property type="component" value="Unassembled WGS sequence"/>
</dbReference>
<protein>
    <submittedName>
        <fullName evidence="1">Uncharacterized protein</fullName>
    </submittedName>
</protein>
<organism evidence="1 2">
    <name type="scientific">Araneus ventricosus</name>
    <name type="common">Orbweaver spider</name>
    <name type="synonym">Epeira ventricosa</name>
    <dbReference type="NCBI Taxonomy" id="182803"/>
    <lineage>
        <taxon>Eukaryota</taxon>
        <taxon>Metazoa</taxon>
        <taxon>Ecdysozoa</taxon>
        <taxon>Arthropoda</taxon>
        <taxon>Chelicerata</taxon>
        <taxon>Arachnida</taxon>
        <taxon>Araneae</taxon>
        <taxon>Araneomorphae</taxon>
        <taxon>Entelegynae</taxon>
        <taxon>Araneoidea</taxon>
        <taxon>Araneidae</taxon>
        <taxon>Araneus</taxon>
    </lineage>
</organism>
<evidence type="ECO:0000313" key="1">
    <source>
        <dbReference type="EMBL" id="GBM02503.1"/>
    </source>
</evidence>
<keyword evidence="2" id="KW-1185">Reference proteome</keyword>
<gene>
    <name evidence="1" type="ORF">AVEN_76538_1</name>
</gene>
<name>A0A4Y2CDU0_ARAVE</name>
<reference evidence="1 2" key="1">
    <citation type="journal article" date="2019" name="Sci. Rep.">
        <title>Orb-weaving spider Araneus ventricosus genome elucidates the spidroin gene catalogue.</title>
        <authorList>
            <person name="Kono N."/>
            <person name="Nakamura H."/>
            <person name="Ohtoshi R."/>
            <person name="Moran D.A.P."/>
            <person name="Shinohara A."/>
            <person name="Yoshida Y."/>
            <person name="Fujiwara M."/>
            <person name="Mori M."/>
            <person name="Tomita M."/>
            <person name="Arakawa K."/>
        </authorList>
    </citation>
    <scope>NUCLEOTIDE SEQUENCE [LARGE SCALE GENOMIC DNA]</scope>
</reference>
<proteinExistence type="predicted"/>
<evidence type="ECO:0000313" key="2">
    <source>
        <dbReference type="Proteomes" id="UP000499080"/>
    </source>
</evidence>
<sequence>MKYLLPVHLPRNGSQNLRHEAIQDILPFHVPDDDKGRELKAQRRRKRRVGRLPSVIFIEPPEGMEKKEYEEWMFIDETFQ</sequence>